<dbReference type="InterPro" id="IPR018392">
    <property type="entry name" value="LysM"/>
</dbReference>
<evidence type="ECO:0000256" key="5">
    <source>
        <dbReference type="ARBA" id="ARBA00032108"/>
    </source>
</evidence>
<dbReference type="Gene3D" id="1.10.530.10">
    <property type="match status" value="1"/>
</dbReference>
<dbReference type="PANTHER" id="PTHR33308:SF9">
    <property type="entry name" value="PEPTIDOGLYCAN HYDROLASE FLGJ"/>
    <property type="match status" value="1"/>
</dbReference>
<evidence type="ECO:0000256" key="6">
    <source>
        <dbReference type="SAM" id="Phobius"/>
    </source>
</evidence>
<dbReference type="Gene3D" id="4.10.80.30">
    <property type="entry name" value="DNA polymerase, domain 6"/>
    <property type="match status" value="1"/>
</dbReference>
<keyword evidence="3" id="KW-0081">Bacteriolytic enzyme</keyword>
<keyword evidence="6" id="KW-0812">Transmembrane</keyword>
<dbReference type="InterPro" id="IPR051056">
    <property type="entry name" value="Glycosyl_Hydrolase_73"/>
</dbReference>
<keyword evidence="6" id="KW-0472">Membrane</keyword>
<proteinExistence type="inferred from homology"/>
<dbReference type="AlphaFoldDB" id="A0AAW8U509"/>
<evidence type="ECO:0000313" key="8">
    <source>
        <dbReference type="EMBL" id="MDT2811000.1"/>
    </source>
</evidence>
<organism evidence="8 9">
    <name type="scientific">Enterococcus asini</name>
    <dbReference type="NCBI Taxonomy" id="57732"/>
    <lineage>
        <taxon>Bacteria</taxon>
        <taxon>Bacillati</taxon>
        <taxon>Bacillota</taxon>
        <taxon>Bacilli</taxon>
        <taxon>Lactobacillales</taxon>
        <taxon>Enterococcaceae</taxon>
        <taxon>Enterococcus</taxon>
    </lineage>
</organism>
<comment type="caution">
    <text evidence="8">The sequence shown here is derived from an EMBL/GenBank/DDBJ whole genome shotgun (WGS) entry which is preliminary data.</text>
</comment>
<dbReference type="RefSeq" id="WP_311835681.1">
    <property type="nucleotide sequence ID" value="NZ_JARQBJ010000005.1"/>
</dbReference>
<keyword evidence="4" id="KW-0378">Hydrolase</keyword>
<reference evidence="8" key="1">
    <citation type="submission" date="2023-03" db="EMBL/GenBank/DDBJ databases">
        <authorList>
            <person name="Shen W."/>
            <person name="Cai J."/>
        </authorList>
    </citation>
    <scope>NUCLEOTIDE SEQUENCE</scope>
    <source>
        <strain evidence="8">B226-2</strain>
    </source>
</reference>
<dbReference type="SMART" id="SM00047">
    <property type="entry name" value="LYZ2"/>
    <property type="match status" value="1"/>
</dbReference>
<evidence type="ECO:0000259" key="7">
    <source>
        <dbReference type="PROSITE" id="PS51782"/>
    </source>
</evidence>
<keyword evidence="2" id="KW-0929">Antimicrobial</keyword>
<evidence type="ECO:0000313" key="9">
    <source>
        <dbReference type="Proteomes" id="UP001256711"/>
    </source>
</evidence>
<dbReference type="Gene3D" id="3.10.350.10">
    <property type="entry name" value="LysM domain"/>
    <property type="match status" value="1"/>
</dbReference>
<accession>A0AAW8U509</accession>
<protein>
    <recommendedName>
        <fullName evidence="5">Peptidoglycan hydrolase</fullName>
    </recommendedName>
</protein>
<comment type="similarity">
    <text evidence="1">Belongs to the glycosyl hydrolase 73 family.</text>
</comment>
<sequence length="295" mass="31381">MEEFKTRGQRRRFQTLEKRRKLVSGAAVVGTGLAIAPVALTLPGTQVEAAEYNYQQADAAQSLINQIGSTASQIAAANDLYASVMIAQALLESGNGGSMLSQAPYYNLFGVKGYSDSNPVYLATQEYLDGQWVTMNEPFQTYNSYWESIQEHANVLKSTSFASGTAHYSGAWKSNTSSYQDATAYLTGRYATDPSYGSKLNYLISAYGLTQYDTPSTGATTTTSTTATTTEVSTSVSATTTTTDSSTSSTGGSYTVVAGDSLWGIASKYGISVDQLMANNGLTSDVIMIGQQLSV</sequence>
<keyword evidence="6" id="KW-1133">Transmembrane helix</keyword>
<dbReference type="PANTHER" id="PTHR33308">
    <property type="entry name" value="PEPTIDOGLYCAN HYDROLASE FLGJ"/>
    <property type="match status" value="1"/>
</dbReference>
<evidence type="ECO:0000256" key="4">
    <source>
        <dbReference type="ARBA" id="ARBA00022801"/>
    </source>
</evidence>
<dbReference type="CDD" id="cd00118">
    <property type="entry name" value="LysM"/>
    <property type="match status" value="1"/>
</dbReference>
<evidence type="ECO:0000256" key="3">
    <source>
        <dbReference type="ARBA" id="ARBA00022638"/>
    </source>
</evidence>
<dbReference type="SUPFAM" id="SSF54106">
    <property type="entry name" value="LysM domain"/>
    <property type="match status" value="1"/>
</dbReference>
<gene>
    <name evidence="8" type="ORF">P7H43_10980</name>
</gene>
<dbReference type="GO" id="GO:0004040">
    <property type="term" value="F:amidase activity"/>
    <property type="evidence" value="ECO:0007669"/>
    <property type="project" value="InterPro"/>
</dbReference>
<dbReference type="GO" id="GO:0031640">
    <property type="term" value="P:killing of cells of another organism"/>
    <property type="evidence" value="ECO:0007669"/>
    <property type="project" value="UniProtKB-KW"/>
</dbReference>
<dbReference type="InterPro" id="IPR036779">
    <property type="entry name" value="LysM_dom_sf"/>
</dbReference>
<dbReference type="SMART" id="SM00257">
    <property type="entry name" value="LysM"/>
    <property type="match status" value="1"/>
</dbReference>
<evidence type="ECO:0000256" key="2">
    <source>
        <dbReference type="ARBA" id="ARBA00022529"/>
    </source>
</evidence>
<evidence type="ECO:0000256" key="1">
    <source>
        <dbReference type="ARBA" id="ARBA00010266"/>
    </source>
</evidence>
<name>A0AAW8U509_9ENTE</name>
<dbReference type="PROSITE" id="PS51782">
    <property type="entry name" value="LYSM"/>
    <property type="match status" value="1"/>
</dbReference>
<dbReference type="GO" id="GO:0042742">
    <property type="term" value="P:defense response to bacterium"/>
    <property type="evidence" value="ECO:0007669"/>
    <property type="project" value="UniProtKB-KW"/>
</dbReference>
<dbReference type="Pfam" id="PF01476">
    <property type="entry name" value="LysM"/>
    <property type="match status" value="1"/>
</dbReference>
<feature type="domain" description="LysM" evidence="7">
    <location>
        <begin position="252"/>
        <end position="295"/>
    </location>
</feature>
<dbReference type="InterPro" id="IPR002901">
    <property type="entry name" value="MGlyc_endo_b_GlcNAc-like_dom"/>
</dbReference>
<dbReference type="Pfam" id="PF01832">
    <property type="entry name" value="Glucosaminidase"/>
    <property type="match status" value="1"/>
</dbReference>
<dbReference type="EMBL" id="JARQBJ010000005">
    <property type="protein sequence ID" value="MDT2811000.1"/>
    <property type="molecule type" value="Genomic_DNA"/>
</dbReference>
<feature type="transmembrane region" description="Helical" evidence="6">
    <location>
        <begin position="21"/>
        <end position="40"/>
    </location>
</feature>
<dbReference type="Proteomes" id="UP001256711">
    <property type="component" value="Unassembled WGS sequence"/>
</dbReference>